<dbReference type="AlphaFoldDB" id="A0AAD5R1D1"/>
<feature type="transmembrane region" description="Helical" evidence="1">
    <location>
        <begin position="20"/>
        <end position="38"/>
    </location>
</feature>
<protein>
    <submittedName>
        <fullName evidence="2">Uncharacterized protein</fullName>
    </submittedName>
</protein>
<sequence>MAHWRGAYVAKSHPHTDNAWWPGVFLIIPTALGQFITFGQGYGVRNRGYGGFVDGGFYGNRGSYSYGGARSYYVRGRLLCGIQSQAARIILWENRGAQPYIYEETMTDMTGYFRAKAELNSVVSIGVGGGSTGGWNGFSNGNLMLTINHNCDVNVYLR</sequence>
<evidence type="ECO:0000313" key="3">
    <source>
        <dbReference type="Proteomes" id="UP001196413"/>
    </source>
</evidence>
<keyword evidence="1" id="KW-1133">Transmembrane helix</keyword>
<dbReference type="InterPro" id="IPR038479">
    <property type="entry name" value="Transthyretin-like_sf"/>
</dbReference>
<keyword evidence="1" id="KW-0472">Membrane</keyword>
<evidence type="ECO:0000313" key="2">
    <source>
        <dbReference type="EMBL" id="KAJ1367632.1"/>
    </source>
</evidence>
<comment type="caution">
    <text evidence="2">The sequence shown here is derived from an EMBL/GenBank/DDBJ whole genome shotgun (WGS) entry which is preliminary data.</text>
</comment>
<name>A0AAD5R1D1_PARTN</name>
<gene>
    <name evidence="2" type="ORF">KIN20_028581</name>
</gene>
<keyword evidence="3" id="KW-1185">Reference proteome</keyword>
<dbReference type="EMBL" id="JAHQIW010005963">
    <property type="protein sequence ID" value="KAJ1367632.1"/>
    <property type="molecule type" value="Genomic_DNA"/>
</dbReference>
<reference evidence="2" key="1">
    <citation type="submission" date="2021-06" db="EMBL/GenBank/DDBJ databases">
        <title>Parelaphostrongylus tenuis whole genome reference sequence.</title>
        <authorList>
            <person name="Garwood T.J."/>
            <person name="Larsen P.A."/>
            <person name="Fountain-Jones N.M."/>
            <person name="Garbe J.R."/>
            <person name="Macchietto M.G."/>
            <person name="Kania S.A."/>
            <person name="Gerhold R.W."/>
            <person name="Richards J.E."/>
            <person name="Wolf T.M."/>
        </authorList>
    </citation>
    <scope>NUCLEOTIDE SEQUENCE</scope>
    <source>
        <strain evidence="2">MNPRO001-30</strain>
        <tissue evidence="2">Meninges</tissue>
    </source>
</reference>
<dbReference type="Gene3D" id="2.60.40.3330">
    <property type="match status" value="1"/>
</dbReference>
<proteinExistence type="predicted"/>
<organism evidence="2 3">
    <name type="scientific">Parelaphostrongylus tenuis</name>
    <name type="common">Meningeal worm</name>
    <dbReference type="NCBI Taxonomy" id="148309"/>
    <lineage>
        <taxon>Eukaryota</taxon>
        <taxon>Metazoa</taxon>
        <taxon>Ecdysozoa</taxon>
        <taxon>Nematoda</taxon>
        <taxon>Chromadorea</taxon>
        <taxon>Rhabditida</taxon>
        <taxon>Rhabditina</taxon>
        <taxon>Rhabditomorpha</taxon>
        <taxon>Strongyloidea</taxon>
        <taxon>Metastrongylidae</taxon>
        <taxon>Parelaphostrongylus</taxon>
    </lineage>
</organism>
<keyword evidence="1" id="KW-0812">Transmembrane</keyword>
<accession>A0AAD5R1D1</accession>
<dbReference type="Proteomes" id="UP001196413">
    <property type="component" value="Unassembled WGS sequence"/>
</dbReference>
<evidence type="ECO:0000256" key="1">
    <source>
        <dbReference type="SAM" id="Phobius"/>
    </source>
</evidence>